<organism evidence="1">
    <name type="scientific">marine metagenome</name>
    <dbReference type="NCBI Taxonomy" id="408172"/>
    <lineage>
        <taxon>unclassified sequences</taxon>
        <taxon>metagenomes</taxon>
        <taxon>ecological metagenomes</taxon>
    </lineage>
</organism>
<accession>A0A382PBN9</accession>
<protein>
    <submittedName>
        <fullName evidence="1">Uncharacterized protein</fullName>
    </submittedName>
</protein>
<dbReference type="EMBL" id="UINC01105953">
    <property type="protein sequence ID" value="SVC70267.1"/>
    <property type="molecule type" value="Genomic_DNA"/>
</dbReference>
<gene>
    <name evidence="1" type="ORF">METZ01_LOCUS323121</name>
</gene>
<proteinExistence type="predicted"/>
<reference evidence="1" key="1">
    <citation type="submission" date="2018-05" db="EMBL/GenBank/DDBJ databases">
        <authorList>
            <person name="Lanie J.A."/>
            <person name="Ng W.-L."/>
            <person name="Kazmierczak K.M."/>
            <person name="Andrzejewski T.M."/>
            <person name="Davidsen T.M."/>
            <person name="Wayne K.J."/>
            <person name="Tettelin H."/>
            <person name="Glass J.I."/>
            <person name="Rusch D."/>
            <person name="Podicherti R."/>
            <person name="Tsui H.-C.T."/>
            <person name="Winkler M.E."/>
        </authorList>
    </citation>
    <scope>NUCLEOTIDE SEQUENCE</scope>
</reference>
<name>A0A382PBN9_9ZZZZ</name>
<dbReference type="AlphaFoldDB" id="A0A382PBN9"/>
<evidence type="ECO:0000313" key="1">
    <source>
        <dbReference type="EMBL" id="SVC70267.1"/>
    </source>
</evidence>
<sequence length="58" mass="6851">MSFVQTGRWENLLYLVTEKTGLPNRNLFMFLPTKLIRIRGKISWFYLAACRAMILNLT</sequence>